<dbReference type="STRING" id="1380566.A0A179FU51"/>
<name>A0A179FU51_METCM</name>
<dbReference type="InterPro" id="IPR002110">
    <property type="entry name" value="Ankyrin_rpt"/>
</dbReference>
<evidence type="ECO:0000313" key="4">
    <source>
        <dbReference type="Proteomes" id="UP000078397"/>
    </source>
</evidence>
<evidence type="ECO:0000256" key="1">
    <source>
        <dbReference type="PROSITE-ProRule" id="PRU00023"/>
    </source>
</evidence>
<dbReference type="Pfam" id="PF06985">
    <property type="entry name" value="HET"/>
    <property type="match status" value="1"/>
</dbReference>
<evidence type="ECO:0000313" key="3">
    <source>
        <dbReference type="EMBL" id="OAQ69142.1"/>
    </source>
</evidence>
<dbReference type="SMART" id="SM00248">
    <property type="entry name" value="ANK"/>
    <property type="match status" value="3"/>
</dbReference>
<dbReference type="PANTHER" id="PTHR24148">
    <property type="entry name" value="ANKYRIN REPEAT DOMAIN-CONTAINING PROTEIN 39 HOMOLOG-RELATED"/>
    <property type="match status" value="1"/>
</dbReference>
<dbReference type="PROSITE" id="PS50297">
    <property type="entry name" value="ANK_REP_REGION"/>
    <property type="match status" value="2"/>
</dbReference>
<dbReference type="InterPro" id="IPR010730">
    <property type="entry name" value="HET"/>
</dbReference>
<dbReference type="GeneID" id="28848477"/>
<keyword evidence="4" id="KW-1185">Reference proteome</keyword>
<dbReference type="PROSITE" id="PS50088">
    <property type="entry name" value="ANK_REPEAT"/>
    <property type="match status" value="2"/>
</dbReference>
<protein>
    <submittedName>
        <fullName evidence="3">Ankyrin and HET domain-containing protein</fullName>
    </submittedName>
</protein>
<dbReference type="AlphaFoldDB" id="A0A179FU51"/>
<feature type="repeat" description="ANK" evidence="1">
    <location>
        <begin position="156"/>
        <end position="188"/>
    </location>
</feature>
<dbReference type="OrthoDB" id="4939761at2759"/>
<dbReference type="SUPFAM" id="SSF48403">
    <property type="entry name" value="Ankyrin repeat"/>
    <property type="match status" value="1"/>
</dbReference>
<feature type="domain" description="Heterokaryon incompatibility" evidence="2">
    <location>
        <begin position="228"/>
        <end position="339"/>
    </location>
</feature>
<reference evidence="3 4" key="1">
    <citation type="journal article" date="2016" name="PLoS Pathog.">
        <title>Biosynthesis of antibiotic leucinostatins in bio-control fungus Purpureocillium lilacinum and their inhibition on phytophthora revealed by genome mining.</title>
        <authorList>
            <person name="Wang G."/>
            <person name="Liu Z."/>
            <person name="Lin R."/>
            <person name="Li E."/>
            <person name="Mao Z."/>
            <person name="Ling J."/>
            <person name="Yang Y."/>
            <person name="Yin W.B."/>
            <person name="Xie B."/>
        </authorList>
    </citation>
    <scope>NUCLEOTIDE SEQUENCE [LARGE SCALE GENOMIC DNA]</scope>
    <source>
        <strain evidence="3">170</strain>
    </source>
</reference>
<dbReference type="PANTHER" id="PTHR24148:SF64">
    <property type="entry name" value="HETEROKARYON INCOMPATIBILITY DOMAIN-CONTAINING PROTEIN"/>
    <property type="match status" value="1"/>
</dbReference>
<dbReference type="Pfam" id="PF12796">
    <property type="entry name" value="Ank_2"/>
    <property type="match status" value="1"/>
</dbReference>
<comment type="caution">
    <text evidence="3">The sequence shown here is derived from an EMBL/GenBank/DDBJ whole genome shotgun (WGS) entry which is preliminary data.</text>
</comment>
<dbReference type="RefSeq" id="XP_018145992.1">
    <property type="nucleotide sequence ID" value="XM_018284483.1"/>
</dbReference>
<evidence type="ECO:0000259" key="2">
    <source>
        <dbReference type="Pfam" id="PF06985"/>
    </source>
</evidence>
<dbReference type="KEGG" id="pchm:VFPPC_05256"/>
<dbReference type="Pfam" id="PF26639">
    <property type="entry name" value="Het-6_barrel"/>
    <property type="match status" value="1"/>
</dbReference>
<keyword evidence="1" id="KW-0040">ANK repeat</keyword>
<dbReference type="InterPro" id="IPR036770">
    <property type="entry name" value="Ankyrin_rpt-contain_sf"/>
</dbReference>
<accession>A0A179FU51</accession>
<gene>
    <name evidence="3" type="ORF">VFPPC_05256</name>
</gene>
<dbReference type="InterPro" id="IPR052895">
    <property type="entry name" value="HetReg/Transcr_Mod"/>
</dbReference>
<feature type="repeat" description="ANK" evidence="1">
    <location>
        <begin position="123"/>
        <end position="155"/>
    </location>
</feature>
<proteinExistence type="predicted"/>
<dbReference type="EMBL" id="LSBJ02000003">
    <property type="protein sequence ID" value="OAQ69142.1"/>
    <property type="molecule type" value="Genomic_DNA"/>
</dbReference>
<organism evidence="3 4">
    <name type="scientific">Pochonia chlamydosporia 170</name>
    <dbReference type="NCBI Taxonomy" id="1380566"/>
    <lineage>
        <taxon>Eukaryota</taxon>
        <taxon>Fungi</taxon>
        <taxon>Dikarya</taxon>
        <taxon>Ascomycota</taxon>
        <taxon>Pezizomycotina</taxon>
        <taxon>Sordariomycetes</taxon>
        <taxon>Hypocreomycetidae</taxon>
        <taxon>Hypocreales</taxon>
        <taxon>Clavicipitaceae</taxon>
        <taxon>Pochonia</taxon>
    </lineage>
</organism>
<dbReference type="Gene3D" id="1.25.40.20">
    <property type="entry name" value="Ankyrin repeat-containing domain"/>
    <property type="match status" value="1"/>
</dbReference>
<sequence>MDNQGDPPPFEYQHLPGQSHIRLLERLDKASDGTLRFAIKLREIDQGPEFHCISYTWGNPFAHGNQFREHFDSVAPQYAWSNKIPILVNDRLLYIHKNLHDALSLLPQDAYVEYMNRPMDGRNGQSYLHVAACNGRTEHVKVWLRCGANPHRTDNDGRTALHYAADEGHVDCVKTLLCYDALKDAQDNDGGTPLSLAMAKGHDNVVDILQTSSSSELGERDPPIRPDKLVWADAICINQADVEEKSAQVSMMDRIYSTATYVTAWLGPHDSHSSLGIQTLNTLHSHLAQFQDSRIEPFSGLDKEEYTKSNIPVISWPEWVALASIYQRQWFSRAWIVQEAILPTVLLMYLGSDTISWAHLGDVSATLRRNEAKLGTASSTAFVPEQDAAVPVVWNMAEVSKWRQTKSNANRTDISNAHEFRGLFTLREMVYNFWTFLASDSRDKIFAFYGVLNMFSSTRWQANYRLSLASVYTSAAREIIREEGNLQTLSACVYPLKRIGNLPTWVPDFSLPAINGIPSQFSADAGLTYTSPENNTPDSTKLHVQGTKVGTISRVSGRRGTGPSEKLLFDSSWLTMLLSLRDNGGYGPNPNLSEILWRTLCMDMSYGSQFDPEAYGSHAPADFASQFQTFMLLIILSEADRLTLQHLDLPISTKNSVIFSDTPYDAMSTDLSSTLDDIEAITSHDGENCSLPSRQEILHYWNHFIFSLVRTTNGTEDGPKDFYLPPGVEQGTHRPVGNGFVNMSSRLARRCFGFSRAFGLVYGGRQLLTVDDKFLGMGALSVREGDEVWVLSGLNAPAVLRVSDAAGHAGGTYEFIGSCYVHGLMHGEVGRGGDVSLVDIELV</sequence>
<dbReference type="Proteomes" id="UP000078397">
    <property type="component" value="Unassembled WGS sequence"/>
</dbReference>